<evidence type="ECO:0000256" key="5">
    <source>
        <dbReference type="ARBA" id="ARBA00023004"/>
    </source>
</evidence>
<dbReference type="Pfam" id="PF00034">
    <property type="entry name" value="Cytochrom_C"/>
    <property type="match status" value="1"/>
</dbReference>
<evidence type="ECO:0000256" key="7">
    <source>
        <dbReference type="SAM" id="MobiDB-lite"/>
    </source>
</evidence>
<feature type="domain" description="Cytochrome c" evidence="9">
    <location>
        <begin position="125"/>
        <end position="208"/>
    </location>
</feature>
<sequence length="208" mass="20109">MKAKQRRIAGDALSWALGVGLGLLLGIALLIGMSRLAPESVMEGDGTSTAAEATADSAAAKIGGDSSAESAPAQSSEAPANASAAPETPAPEAAAASTMPATPAVAGSTMPAAPAVAGTSAEGAGDAAAGKEVFVGTCGGCHGANGEGGIGPALNAAAGWDIAGFTQALREGKTPDGRELAAMMPRFSPAQLDDAQVANIHAFVQTLK</sequence>
<dbReference type="InterPro" id="IPR051811">
    <property type="entry name" value="Cytochrome_c550/c551-like"/>
</dbReference>
<dbReference type="PROSITE" id="PS51007">
    <property type="entry name" value="CYTC"/>
    <property type="match status" value="1"/>
</dbReference>
<organism evidence="10 11">
    <name type="scientific">Deinococcus lacus</name>
    <dbReference type="NCBI Taxonomy" id="392561"/>
    <lineage>
        <taxon>Bacteria</taxon>
        <taxon>Thermotogati</taxon>
        <taxon>Deinococcota</taxon>
        <taxon>Deinococci</taxon>
        <taxon>Deinococcales</taxon>
        <taxon>Deinococcaceae</taxon>
        <taxon>Deinococcus</taxon>
    </lineage>
</organism>
<reference evidence="11" key="1">
    <citation type="journal article" date="2019" name="Int. J. Syst. Evol. Microbiol.">
        <title>The Global Catalogue of Microorganisms (GCM) 10K type strain sequencing project: providing services to taxonomists for standard genome sequencing and annotation.</title>
        <authorList>
            <consortium name="The Broad Institute Genomics Platform"/>
            <consortium name="The Broad Institute Genome Sequencing Center for Infectious Disease"/>
            <person name="Wu L."/>
            <person name="Ma J."/>
        </authorList>
    </citation>
    <scope>NUCLEOTIDE SEQUENCE [LARGE SCALE GENOMIC DNA]</scope>
    <source>
        <strain evidence="11">CGMCC 1.15772</strain>
    </source>
</reference>
<dbReference type="EMBL" id="JBHSWD010000001">
    <property type="protein sequence ID" value="MFC6591879.1"/>
    <property type="molecule type" value="Genomic_DNA"/>
</dbReference>
<feature type="transmembrane region" description="Helical" evidence="8">
    <location>
        <begin position="12"/>
        <end position="33"/>
    </location>
</feature>
<keyword evidence="2 6" id="KW-0349">Heme</keyword>
<keyword evidence="1" id="KW-0813">Transport</keyword>
<evidence type="ECO:0000259" key="9">
    <source>
        <dbReference type="PROSITE" id="PS51007"/>
    </source>
</evidence>
<dbReference type="PANTHER" id="PTHR37823">
    <property type="entry name" value="CYTOCHROME C-553-LIKE"/>
    <property type="match status" value="1"/>
</dbReference>
<evidence type="ECO:0000256" key="4">
    <source>
        <dbReference type="ARBA" id="ARBA00022982"/>
    </source>
</evidence>
<name>A0ABW1YCA9_9DEIO</name>
<gene>
    <name evidence="10" type="ORF">ACFP81_07590</name>
</gene>
<accession>A0ABW1YCA9</accession>
<feature type="compositionally biased region" description="Low complexity" evidence="7">
    <location>
        <begin position="47"/>
        <end position="106"/>
    </location>
</feature>
<evidence type="ECO:0000313" key="10">
    <source>
        <dbReference type="EMBL" id="MFC6591879.1"/>
    </source>
</evidence>
<dbReference type="RefSeq" id="WP_380082889.1">
    <property type="nucleotide sequence ID" value="NZ_JBHSWD010000001.1"/>
</dbReference>
<keyword evidence="8" id="KW-0812">Transmembrane</keyword>
<dbReference type="InterPro" id="IPR009056">
    <property type="entry name" value="Cyt_c-like_dom"/>
</dbReference>
<keyword evidence="3 6" id="KW-0479">Metal-binding</keyword>
<evidence type="ECO:0000256" key="8">
    <source>
        <dbReference type="SAM" id="Phobius"/>
    </source>
</evidence>
<dbReference type="Proteomes" id="UP001596297">
    <property type="component" value="Unassembled WGS sequence"/>
</dbReference>
<dbReference type="Gene3D" id="1.10.760.10">
    <property type="entry name" value="Cytochrome c-like domain"/>
    <property type="match status" value="1"/>
</dbReference>
<evidence type="ECO:0000313" key="11">
    <source>
        <dbReference type="Proteomes" id="UP001596297"/>
    </source>
</evidence>
<dbReference type="InterPro" id="IPR036909">
    <property type="entry name" value="Cyt_c-like_dom_sf"/>
</dbReference>
<keyword evidence="4" id="KW-0249">Electron transport</keyword>
<keyword evidence="8" id="KW-1133">Transmembrane helix</keyword>
<proteinExistence type="predicted"/>
<dbReference type="SUPFAM" id="SSF46626">
    <property type="entry name" value="Cytochrome c"/>
    <property type="match status" value="1"/>
</dbReference>
<protein>
    <submittedName>
        <fullName evidence="10">C-type cytochrome</fullName>
    </submittedName>
</protein>
<feature type="region of interest" description="Disordered" evidence="7">
    <location>
        <begin position="47"/>
        <end position="109"/>
    </location>
</feature>
<keyword evidence="11" id="KW-1185">Reference proteome</keyword>
<keyword evidence="5 6" id="KW-0408">Iron</keyword>
<evidence type="ECO:0000256" key="6">
    <source>
        <dbReference type="PROSITE-ProRule" id="PRU00433"/>
    </source>
</evidence>
<comment type="caution">
    <text evidence="10">The sequence shown here is derived from an EMBL/GenBank/DDBJ whole genome shotgun (WGS) entry which is preliminary data.</text>
</comment>
<keyword evidence="8" id="KW-0472">Membrane</keyword>
<evidence type="ECO:0000256" key="3">
    <source>
        <dbReference type="ARBA" id="ARBA00022723"/>
    </source>
</evidence>
<dbReference type="PANTHER" id="PTHR37823:SF1">
    <property type="entry name" value="CYTOCHROME C-553-LIKE"/>
    <property type="match status" value="1"/>
</dbReference>
<evidence type="ECO:0000256" key="1">
    <source>
        <dbReference type="ARBA" id="ARBA00022448"/>
    </source>
</evidence>
<evidence type="ECO:0000256" key="2">
    <source>
        <dbReference type="ARBA" id="ARBA00022617"/>
    </source>
</evidence>